<evidence type="ECO:0000256" key="7">
    <source>
        <dbReference type="SAM" id="Phobius"/>
    </source>
</evidence>
<protein>
    <submittedName>
        <fullName evidence="9">DMT family transporter</fullName>
    </submittedName>
</protein>
<feature type="domain" description="EamA" evidence="8">
    <location>
        <begin position="144"/>
        <end position="269"/>
    </location>
</feature>
<dbReference type="InterPro" id="IPR037185">
    <property type="entry name" value="EmrE-like"/>
</dbReference>
<feature type="transmembrane region" description="Helical" evidence="7">
    <location>
        <begin position="70"/>
        <end position="90"/>
    </location>
</feature>
<feature type="compositionally biased region" description="Basic residues" evidence="6">
    <location>
        <begin position="296"/>
        <end position="306"/>
    </location>
</feature>
<proteinExistence type="inferred from homology"/>
<dbReference type="PANTHER" id="PTHR32322">
    <property type="entry name" value="INNER MEMBRANE TRANSPORTER"/>
    <property type="match status" value="1"/>
</dbReference>
<reference evidence="9 10" key="1">
    <citation type="journal article" date="2019" name="Int. J. Syst. Evol. Microbiol.">
        <title>The Global Catalogue of Microorganisms (GCM) 10K type strain sequencing project: providing services to taxonomists for standard genome sequencing and annotation.</title>
        <authorList>
            <consortium name="The Broad Institute Genomics Platform"/>
            <consortium name="The Broad Institute Genome Sequencing Center for Infectious Disease"/>
            <person name="Wu L."/>
            <person name="Ma J."/>
        </authorList>
    </citation>
    <scope>NUCLEOTIDE SEQUENCE [LARGE SCALE GENOMIC DNA]</scope>
    <source>
        <strain evidence="9 10">JCM 14900</strain>
    </source>
</reference>
<evidence type="ECO:0000256" key="3">
    <source>
        <dbReference type="ARBA" id="ARBA00022692"/>
    </source>
</evidence>
<feature type="transmembrane region" description="Helical" evidence="7">
    <location>
        <begin position="42"/>
        <end position="58"/>
    </location>
</feature>
<dbReference type="EMBL" id="BAAAOF010000001">
    <property type="protein sequence ID" value="GAA1914712.1"/>
    <property type="molecule type" value="Genomic_DNA"/>
</dbReference>
<feature type="region of interest" description="Disordered" evidence="6">
    <location>
        <begin position="280"/>
        <end position="306"/>
    </location>
</feature>
<evidence type="ECO:0000313" key="10">
    <source>
        <dbReference type="Proteomes" id="UP001501343"/>
    </source>
</evidence>
<evidence type="ECO:0000256" key="4">
    <source>
        <dbReference type="ARBA" id="ARBA00022989"/>
    </source>
</evidence>
<comment type="caution">
    <text evidence="9">The sequence shown here is derived from an EMBL/GenBank/DDBJ whole genome shotgun (WGS) entry which is preliminary data.</text>
</comment>
<evidence type="ECO:0000256" key="5">
    <source>
        <dbReference type="ARBA" id="ARBA00023136"/>
    </source>
</evidence>
<dbReference type="Pfam" id="PF00892">
    <property type="entry name" value="EamA"/>
    <property type="match status" value="1"/>
</dbReference>
<feature type="transmembrane region" description="Helical" evidence="7">
    <location>
        <begin position="258"/>
        <end position="278"/>
    </location>
</feature>
<feature type="compositionally biased region" description="Basic and acidic residues" evidence="6">
    <location>
        <begin position="285"/>
        <end position="295"/>
    </location>
</feature>
<keyword evidence="3 7" id="KW-0812">Transmembrane</keyword>
<evidence type="ECO:0000256" key="2">
    <source>
        <dbReference type="ARBA" id="ARBA00007362"/>
    </source>
</evidence>
<feature type="transmembrane region" description="Helical" evidence="7">
    <location>
        <begin position="96"/>
        <end position="115"/>
    </location>
</feature>
<keyword evidence="10" id="KW-1185">Reference proteome</keyword>
<feature type="transmembrane region" description="Helical" evidence="7">
    <location>
        <begin position="122"/>
        <end position="140"/>
    </location>
</feature>
<evidence type="ECO:0000256" key="6">
    <source>
        <dbReference type="SAM" id="MobiDB-lite"/>
    </source>
</evidence>
<accession>A0ABN2PB24</accession>
<comment type="subcellular location">
    <subcellularLocation>
        <location evidence="1">Membrane</location>
        <topology evidence="1">Multi-pass membrane protein</topology>
    </subcellularLocation>
</comment>
<dbReference type="PANTHER" id="PTHR32322:SF2">
    <property type="entry name" value="EAMA DOMAIN-CONTAINING PROTEIN"/>
    <property type="match status" value="1"/>
</dbReference>
<dbReference type="SUPFAM" id="SSF103481">
    <property type="entry name" value="Multidrug resistance efflux transporter EmrE"/>
    <property type="match status" value="2"/>
</dbReference>
<keyword evidence="5 7" id="KW-0472">Membrane</keyword>
<evidence type="ECO:0000256" key="1">
    <source>
        <dbReference type="ARBA" id="ARBA00004141"/>
    </source>
</evidence>
<dbReference type="InterPro" id="IPR000620">
    <property type="entry name" value="EamA_dom"/>
</dbReference>
<evidence type="ECO:0000259" key="8">
    <source>
        <dbReference type="Pfam" id="PF00892"/>
    </source>
</evidence>
<evidence type="ECO:0000313" key="9">
    <source>
        <dbReference type="EMBL" id="GAA1914712.1"/>
    </source>
</evidence>
<dbReference type="Proteomes" id="UP001501343">
    <property type="component" value="Unassembled WGS sequence"/>
</dbReference>
<name>A0ABN2PB24_9MICO</name>
<dbReference type="RefSeq" id="WP_248148936.1">
    <property type="nucleotide sequence ID" value="NZ_BAAAOF010000001.1"/>
</dbReference>
<keyword evidence="4 7" id="KW-1133">Transmembrane helix</keyword>
<feature type="transmembrane region" description="Helical" evidence="7">
    <location>
        <begin position="232"/>
        <end position="252"/>
    </location>
</feature>
<feature type="transmembrane region" description="Helical" evidence="7">
    <location>
        <begin position="175"/>
        <end position="192"/>
    </location>
</feature>
<organism evidence="9 10">
    <name type="scientific">Microbacterium aoyamense</name>
    <dbReference type="NCBI Taxonomy" id="344166"/>
    <lineage>
        <taxon>Bacteria</taxon>
        <taxon>Bacillati</taxon>
        <taxon>Actinomycetota</taxon>
        <taxon>Actinomycetes</taxon>
        <taxon>Micrococcales</taxon>
        <taxon>Microbacteriaceae</taxon>
        <taxon>Microbacterium</taxon>
    </lineage>
</organism>
<gene>
    <name evidence="9" type="ORF">GCM10009775_04100</name>
</gene>
<comment type="similarity">
    <text evidence="2">Belongs to the EamA transporter family.</text>
</comment>
<sequence>MTGIRRALMLSAPLVVVAASTAIQLAAIASHPLFATLGAPGVSGWRFAIAAAILLIIVRPRLRGRSVREWAGIVSFGMAMAAMNVSLYLAIERLPLGLAIAIDFLGPFAVAVMGIRRPVMAALPAAGLVGVLLIVGPAWLMDGMGLLFASASAVAFGAYTLLTERVGTAHRGFDSFALAVTVSAVALSPFAVESAPRLTADAVPALVVSGLLGVVIAFGLDLVAVRLIGARTVAVLFSFDPVLACLLGVLFFGEHLSLAALIGIGLVSLAGAAATVLANPRSTPTRKDDRHDRAPRLGRARSHTAVVHRPHAGLDLRGRPRRFAARRLDR</sequence>
<feature type="transmembrane region" description="Helical" evidence="7">
    <location>
        <begin position="204"/>
        <end position="225"/>
    </location>
</feature>
<feature type="transmembrane region" description="Helical" evidence="7">
    <location>
        <begin position="146"/>
        <end position="163"/>
    </location>
</feature>
<dbReference type="InterPro" id="IPR050638">
    <property type="entry name" value="AA-Vitamin_Transporters"/>
</dbReference>